<evidence type="ECO:0000256" key="13">
    <source>
        <dbReference type="ARBA" id="ARBA00023136"/>
    </source>
</evidence>
<organism evidence="17 18">
    <name type="scientific">Protea cynaroides</name>
    <dbReference type="NCBI Taxonomy" id="273540"/>
    <lineage>
        <taxon>Eukaryota</taxon>
        <taxon>Viridiplantae</taxon>
        <taxon>Streptophyta</taxon>
        <taxon>Embryophyta</taxon>
        <taxon>Tracheophyta</taxon>
        <taxon>Spermatophyta</taxon>
        <taxon>Magnoliopsida</taxon>
        <taxon>Proteales</taxon>
        <taxon>Proteaceae</taxon>
        <taxon>Protea</taxon>
    </lineage>
</organism>
<name>A0A9Q0L101_9MAGN</name>
<evidence type="ECO:0000259" key="16">
    <source>
        <dbReference type="PROSITE" id="PS50011"/>
    </source>
</evidence>
<keyword evidence="6" id="KW-0808">Transferase</keyword>
<keyword evidence="10" id="KW-0418">Kinase</keyword>
<evidence type="ECO:0000256" key="6">
    <source>
        <dbReference type="ARBA" id="ARBA00022679"/>
    </source>
</evidence>
<comment type="similarity">
    <text evidence="3">In the C-terminal section; belongs to the protein kinase superfamily. Ser/Thr protein kinase family.</text>
</comment>
<comment type="caution">
    <text evidence="17">The sequence shown here is derived from an EMBL/GenBank/DDBJ whole genome shotgun (WGS) entry which is preliminary data.</text>
</comment>
<keyword evidence="13" id="KW-0472">Membrane</keyword>
<keyword evidence="15" id="KW-0325">Glycoprotein</keyword>
<dbReference type="InterPro" id="IPR011009">
    <property type="entry name" value="Kinase-like_dom_sf"/>
</dbReference>
<dbReference type="GO" id="GO:0005886">
    <property type="term" value="C:plasma membrane"/>
    <property type="evidence" value="ECO:0007669"/>
    <property type="project" value="UniProtKB-SubCell"/>
</dbReference>
<keyword evidence="18" id="KW-1185">Reference proteome</keyword>
<evidence type="ECO:0000256" key="11">
    <source>
        <dbReference type="ARBA" id="ARBA00022840"/>
    </source>
</evidence>
<evidence type="ECO:0000256" key="2">
    <source>
        <dbReference type="ARBA" id="ARBA00008536"/>
    </source>
</evidence>
<dbReference type="GO" id="GO:0005524">
    <property type="term" value="F:ATP binding"/>
    <property type="evidence" value="ECO:0007669"/>
    <property type="project" value="UniProtKB-KW"/>
</dbReference>
<dbReference type="Gene3D" id="1.10.510.10">
    <property type="entry name" value="Transferase(Phosphotransferase) domain 1"/>
    <property type="match status" value="1"/>
</dbReference>
<comment type="subcellular location">
    <subcellularLocation>
        <location evidence="1">Cell membrane</location>
        <topology evidence="1">Single-pass type I membrane protein</topology>
    </subcellularLocation>
</comment>
<evidence type="ECO:0000256" key="3">
    <source>
        <dbReference type="ARBA" id="ARBA00010217"/>
    </source>
</evidence>
<dbReference type="OrthoDB" id="688481at2759"/>
<dbReference type="FunFam" id="1.10.510.10:FF:000240">
    <property type="entry name" value="Lectin-domain containing receptor kinase A4.3"/>
    <property type="match status" value="1"/>
</dbReference>
<dbReference type="InterPro" id="IPR008271">
    <property type="entry name" value="Ser/Thr_kinase_AS"/>
</dbReference>
<evidence type="ECO:0000313" key="17">
    <source>
        <dbReference type="EMBL" id="KAJ4980329.1"/>
    </source>
</evidence>
<dbReference type="PANTHER" id="PTHR27002:SF150">
    <property type="entry name" value="RECEPTOR-LIKE SERINE_THREONINE-PROTEIN KINASE SD1-8"/>
    <property type="match status" value="1"/>
</dbReference>
<keyword evidence="14" id="KW-0675">Receptor</keyword>
<evidence type="ECO:0000313" key="18">
    <source>
        <dbReference type="Proteomes" id="UP001141806"/>
    </source>
</evidence>
<evidence type="ECO:0000256" key="10">
    <source>
        <dbReference type="ARBA" id="ARBA00022777"/>
    </source>
</evidence>
<keyword evidence="12" id="KW-1133">Transmembrane helix</keyword>
<evidence type="ECO:0000256" key="15">
    <source>
        <dbReference type="ARBA" id="ARBA00023180"/>
    </source>
</evidence>
<gene>
    <name evidence="17" type="ORF">NE237_031166</name>
</gene>
<dbReference type="PROSITE" id="PS00108">
    <property type="entry name" value="PROTEIN_KINASE_ST"/>
    <property type="match status" value="1"/>
</dbReference>
<evidence type="ECO:0000256" key="12">
    <source>
        <dbReference type="ARBA" id="ARBA00022989"/>
    </source>
</evidence>
<keyword evidence="8" id="KW-0732">Signal</keyword>
<dbReference type="GO" id="GO:0002229">
    <property type="term" value="P:defense response to oomycetes"/>
    <property type="evidence" value="ECO:0007669"/>
    <property type="project" value="UniProtKB-ARBA"/>
</dbReference>
<feature type="domain" description="Protein kinase" evidence="16">
    <location>
        <begin position="1"/>
        <end position="253"/>
    </location>
</feature>
<evidence type="ECO:0000256" key="9">
    <source>
        <dbReference type="ARBA" id="ARBA00022741"/>
    </source>
</evidence>
<dbReference type="SUPFAM" id="SSF56112">
    <property type="entry name" value="Protein kinase-like (PK-like)"/>
    <property type="match status" value="1"/>
</dbReference>
<dbReference type="Proteomes" id="UP001141806">
    <property type="component" value="Unassembled WGS sequence"/>
</dbReference>
<dbReference type="Pfam" id="PF07714">
    <property type="entry name" value="PK_Tyr_Ser-Thr"/>
    <property type="match status" value="1"/>
</dbReference>
<dbReference type="GO" id="GO:0004674">
    <property type="term" value="F:protein serine/threonine kinase activity"/>
    <property type="evidence" value="ECO:0007669"/>
    <property type="project" value="UniProtKB-KW"/>
</dbReference>
<dbReference type="EMBL" id="JAMYWD010000001">
    <property type="protein sequence ID" value="KAJ4980329.1"/>
    <property type="molecule type" value="Genomic_DNA"/>
</dbReference>
<proteinExistence type="inferred from homology"/>
<reference evidence="17" key="1">
    <citation type="journal article" date="2023" name="Plant J.">
        <title>The genome of the king protea, Protea cynaroides.</title>
        <authorList>
            <person name="Chang J."/>
            <person name="Duong T.A."/>
            <person name="Schoeman C."/>
            <person name="Ma X."/>
            <person name="Roodt D."/>
            <person name="Barker N."/>
            <person name="Li Z."/>
            <person name="Van de Peer Y."/>
            <person name="Mizrachi E."/>
        </authorList>
    </citation>
    <scope>NUCLEOTIDE SEQUENCE</scope>
    <source>
        <tissue evidence="17">Young leaves</tissue>
    </source>
</reference>
<evidence type="ECO:0000256" key="4">
    <source>
        <dbReference type="ARBA" id="ARBA00022475"/>
    </source>
</evidence>
<evidence type="ECO:0000256" key="5">
    <source>
        <dbReference type="ARBA" id="ARBA00022527"/>
    </source>
</evidence>
<dbReference type="InterPro" id="IPR001245">
    <property type="entry name" value="Ser-Thr/Tyr_kinase_cat_dom"/>
</dbReference>
<evidence type="ECO:0000256" key="8">
    <source>
        <dbReference type="ARBA" id="ARBA00022729"/>
    </source>
</evidence>
<keyword evidence="5" id="KW-0723">Serine/threonine-protein kinase</keyword>
<dbReference type="PROSITE" id="PS50011">
    <property type="entry name" value="PROTEIN_KINASE_DOM"/>
    <property type="match status" value="1"/>
</dbReference>
<comment type="similarity">
    <text evidence="2">In the N-terminal section; belongs to the leguminous lectin family.</text>
</comment>
<keyword evidence="4" id="KW-1003">Cell membrane</keyword>
<evidence type="ECO:0000256" key="1">
    <source>
        <dbReference type="ARBA" id="ARBA00004251"/>
    </source>
</evidence>
<dbReference type="PANTHER" id="PTHR27002">
    <property type="entry name" value="RECEPTOR-LIKE SERINE/THREONINE-PROTEIN KINASE SD1-8"/>
    <property type="match status" value="1"/>
</dbReference>
<protein>
    <recommendedName>
        <fullName evidence="16">Protein kinase domain-containing protein</fullName>
    </recommendedName>
</protein>
<evidence type="ECO:0000256" key="14">
    <source>
        <dbReference type="ARBA" id="ARBA00023170"/>
    </source>
</evidence>
<accession>A0A9Q0L101</accession>
<keyword evidence="7" id="KW-0812">Transmembrane</keyword>
<dbReference type="AlphaFoldDB" id="A0A9Q0L101"/>
<keyword evidence="9" id="KW-0547">Nucleotide-binding</keyword>
<dbReference type="SMART" id="SM00220">
    <property type="entry name" value="S_TKc"/>
    <property type="match status" value="1"/>
</dbReference>
<keyword evidence="11" id="KW-0067">ATP-binding</keyword>
<sequence length="279" mass="31143">MTQGGTGCLYWTGELMDLRVFTDGGQDVYLRVSASDLVSRSKVQYNKDDIDLPQFDFATIAIATENFSEANELGKDKVKSSFLDWAKRFQIIGGIAKGILYLHEDSRLKIIHRDLKASNILLDGEMNPKVSDFGMARIFGGDETEANTMIIVGTRGYIAPEYAMNGIFSVKSDVFSFGVMVLEIINGEQNKGFYYVDSESILLAHVSYSKDEVLRCIQVAHLCVQECAEERPTMSSVVLMLNSETTKLLQPKFPSFSHERISLEISESPSRQESSTITI</sequence>
<dbReference type="InterPro" id="IPR000719">
    <property type="entry name" value="Prot_kinase_dom"/>
</dbReference>
<evidence type="ECO:0000256" key="7">
    <source>
        <dbReference type="ARBA" id="ARBA00022692"/>
    </source>
</evidence>